<dbReference type="InterPro" id="IPR006166">
    <property type="entry name" value="ERCC4_domain"/>
</dbReference>
<evidence type="ECO:0000256" key="8">
    <source>
        <dbReference type="ARBA" id="ARBA00023204"/>
    </source>
</evidence>
<feature type="domain" description="ERCC4" evidence="12">
    <location>
        <begin position="673"/>
        <end position="753"/>
    </location>
</feature>
<evidence type="ECO:0000256" key="1">
    <source>
        <dbReference type="ARBA" id="ARBA00004123"/>
    </source>
</evidence>
<evidence type="ECO:0000313" key="13">
    <source>
        <dbReference type="Proteomes" id="UP000192223"/>
    </source>
</evidence>
<dbReference type="Gene3D" id="3.40.50.10130">
    <property type="match status" value="1"/>
</dbReference>
<dbReference type="GeneID" id="108733694"/>
<dbReference type="PANTHER" id="PTHR10150:SF0">
    <property type="entry name" value="DNA REPAIR ENDONUCLEASE XPF"/>
    <property type="match status" value="1"/>
</dbReference>
<feature type="compositionally biased region" description="Polar residues" evidence="11">
    <location>
        <begin position="897"/>
        <end position="906"/>
    </location>
</feature>
<dbReference type="Pfam" id="PF02732">
    <property type="entry name" value="ERCC4"/>
    <property type="match status" value="1"/>
</dbReference>
<evidence type="ECO:0000256" key="11">
    <source>
        <dbReference type="SAM" id="MobiDB-lite"/>
    </source>
</evidence>
<evidence type="ECO:0000313" key="14">
    <source>
        <dbReference type="RefSeq" id="XP_018320472.2"/>
    </source>
</evidence>
<keyword evidence="6" id="KW-0378">Hydrolase</keyword>
<dbReference type="NCBIfam" id="TIGR00596">
    <property type="entry name" value="rad1"/>
    <property type="match status" value="1"/>
</dbReference>
<dbReference type="GO" id="GO:0000712">
    <property type="term" value="P:resolution of meiotic recombination intermediates"/>
    <property type="evidence" value="ECO:0007669"/>
    <property type="project" value="TreeGrafter"/>
</dbReference>
<keyword evidence="7" id="KW-0238">DNA-binding</keyword>
<dbReference type="GO" id="GO:0003697">
    <property type="term" value="F:single-stranded DNA binding"/>
    <property type="evidence" value="ECO:0007669"/>
    <property type="project" value="InterPro"/>
</dbReference>
<dbReference type="RefSeq" id="XP_018320472.2">
    <property type="nucleotide sequence ID" value="XM_018464970.2"/>
</dbReference>
<sequence>MSQSEKEAKEVLLENKDTGMLEFETQIFLDLIHYDCLLVTAKGLNMDKVFINFLRVYSDPGNLVLIINCAEEEEKYFINKTNDKNLNRITAAMSVSEREYLYLSGGIYFITTRILVVDMLKKRIPIDKITGMIVQRAHMILESCQEAFVLRLFRQNNKTGFIKGFSNNALSFTMGFGHVERVMRTLFVKELYLWPRFHSLVLQSLKNQEPNVIELHIPISSNMSKIQTCILDLINLTIKEIKRINKNAELQELSTENCLTKKFYKLLQIQLDCMWHQLSTKTKQLLSDLRTLQHLILVMLHEDPVTFYATLLKYRSREYAQISHWVLLEPAELLFTYSSCFVYGANRELNPEFCPKWNTLSEILKTEIPAEMKRQNIKEPKVLILCQDFKTCYQLNSFLTRGPRRYLFERVLKYGLPFNSINKKFEYLQNLPEFQSQIQEPPNKRCKSSITLTTKLNTVKKSSISETGKKIENEKDENLMEDELENLKGSYVLTMTQTNQIGAEGSDNEDDSSEYCFEPFTQMENMNLTQICETASSTSKQTVIIKTFKSSSNSFDLQQTLEEMQPNFIIMYHSNVTAVRNIEMHEARRNKDFPLTVYFLVHAETVEEQSYLTSLRKEKEAFEYLIDTKSCMVVPDDQDGKSETCTTLQCNISADQENTRQGGKSDKNNKRNLIIVDIREFQSELPVLIHKRGIDIEPLTITIGDYILTPEICVERKSISDLIGSLKSGRLYQQCTRMSRYYSKPMLLIEFNQTKGFSWQNNLMLSSDADSFAIQQKLILLTLHFPKLRLVWSPNPYATAQLFEELKNGKEQPDIAYATSLGVETDLDMIETKYNSSVYDFVQKLPGITSKNIDIFLRKTKNIKKVISLSQEELKEILGNSKEAEELYNAIHKEHLPQNSTGQRIGQKSKEKPFKFIKKQK</sequence>
<dbReference type="SUPFAM" id="SSF52980">
    <property type="entry name" value="Restriction endonuclease-like"/>
    <property type="match status" value="1"/>
</dbReference>
<dbReference type="FunCoup" id="A0A1W4WJ37">
    <property type="interactions" value="1867"/>
</dbReference>
<dbReference type="Gene3D" id="1.10.150.20">
    <property type="entry name" value="5' to 3' exonuclease, C-terminal subdomain"/>
    <property type="match status" value="1"/>
</dbReference>
<organism evidence="13 14">
    <name type="scientific">Agrilus planipennis</name>
    <name type="common">Emerald ash borer</name>
    <name type="synonym">Agrilus marcopoli</name>
    <dbReference type="NCBI Taxonomy" id="224129"/>
    <lineage>
        <taxon>Eukaryota</taxon>
        <taxon>Metazoa</taxon>
        <taxon>Ecdysozoa</taxon>
        <taxon>Arthropoda</taxon>
        <taxon>Hexapoda</taxon>
        <taxon>Insecta</taxon>
        <taxon>Pterygota</taxon>
        <taxon>Neoptera</taxon>
        <taxon>Endopterygota</taxon>
        <taxon>Coleoptera</taxon>
        <taxon>Polyphaga</taxon>
        <taxon>Elateriformia</taxon>
        <taxon>Buprestoidea</taxon>
        <taxon>Buprestidae</taxon>
        <taxon>Agrilinae</taxon>
        <taxon>Agrilus</taxon>
    </lineage>
</organism>
<proteinExistence type="inferred from homology"/>
<dbReference type="InterPro" id="IPR047520">
    <property type="entry name" value="XPF_nuclease"/>
</dbReference>
<protein>
    <recommendedName>
        <fullName evidence="10">DNA repair endonuclease XPF</fullName>
    </recommendedName>
</protein>
<evidence type="ECO:0000256" key="9">
    <source>
        <dbReference type="ARBA" id="ARBA00023242"/>
    </source>
</evidence>
<dbReference type="InterPro" id="IPR011335">
    <property type="entry name" value="Restrct_endonuc-II-like"/>
</dbReference>
<dbReference type="CTD" id="31373"/>
<feature type="region of interest" description="Disordered" evidence="11">
    <location>
        <begin position="895"/>
        <end position="921"/>
    </location>
</feature>
<keyword evidence="13" id="KW-1185">Reference proteome</keyword>
<keyword evidence="5" id="KW-0227">DNA damage</keyword>
<name>A0A1W4WJ37_AGRPL</name>
<dbReference type="SMART" id="SM00891">
    <property type="entry name" value="ERCC4"/>
    <property type="match status" value="1"/>
</dbReference>
<dbReference type="InterPro" id="IPR006167">
    <property type="entry name" value="XPF"/>
</dbReference>
<evidence type="ECO:0000256" key="5">
    <source>
        <dbReference type="ARBA" id="ARBA00022763"/>
    </source>
</evidence>
<dbReference type="STRING" id="224129.A0A1W4WJ37"/>
<comment type="subcellular location">
    <subcellularLocation>
        <location evidence="1">Nucleus</location>
    </subcellularLocation>
</comment>
<dbReference type="SUPFAM" id="SSF47781">
    <property type="entry name" value="RuvA domain 2-like"/>
    <property type="match status" value="1"/>
</dbReference>
<evidence type="ECO:0000256" key="10">
    <source>
        <dbReference type="ARBA" id="ARBA00072370"/>
    </source>
</evidence>
<dbReference type="GO" id="GO:0000014">
    <property type="term" value="F:single-stranded DNA endodeoxyribonuclease activity"/>
    <property type="evidence" value="ECO:0007669"/>
    <property type="project" value="TreeGrafter"/>
</dbReference>
<evidence type="ECO:0000256" key="4">
    <source>
        <dbReference type="ARBA" id="ARBA00022759"/>
    </source>
</evidence>
<dbReference type="AlphaFoldDB" id="A0A1W4WJ37"/>
<evidence type="ECO:0000256" key="7">
    <source>
        <dbReference type="ARBA" id="ARBA00023125"/>
    </source>
</evidence>
<dbReference type="CDD" id="cd20078">
    <property type="entry name" value="XPF_nuclease_XPF_euk"/>
    <property type="match status" value="1"/>
</dbReference>
<dbReference type="GO" id="GO:0000724">
    <property type="term" value="P:double-strand break repair via homologous recombination"/>
    <property type="evidence" value="ECO:0007669"/>
    <property type="project" value="TreeGrafter"/>
</dbReference>
<dbReference type="PANTHER" id="PTHR10150">
    <property type="entry name" value="DNA REPAIR ENDONUCLEASE XPF"/>
    <property type="match status" value="1"/>
</dbReference>
<dbReference type="GO" id="GO:0003684">
    <property type="term" value="F:damaged DNA binding"/>
    <property type="evidence" value="ECO:0007669"/>
    <property type="project" value="TreeGrafter"/>
</dbReference>
<keyword evidence="3" id="KW-0540">Nuclease</keyword>
<keyword evidence="8" id="KW-0234">DNA repair</keyword>
<dbReference type="GO" id="GO:0000110">
    <property type="term" value="C:nucleotide-excision repair factor 1 complex"/>
    <property type="evidence" value="ECO:0007669"/>
    <property type="project" value="TreeGrafter"/>
</dbReference>
<evidence type="ECO:0000256" key="6">
    <source>
        <dbReference type="ARBA" id="ARBA00022801"/>
    </source>
</evidence>
<evidence type="ECO:0000259" key="12">
    <source>
        <dbReference type="SMART" id="SM00891"/>
    </source>
</evidence>
<dbReference type="FunFam" id="3.40.50.10130:FF:000002">
    <property type="entry name" value="DNA repair endonuclease XPF"/>
    <property type="match status" value="1"/>
</dbReference>
<comment type="similarity">
    <text evidence="2">Belongs to the XPF family.</text>
</comment>
<accession>A0A1W4WJ37</accession>
<gene>
    <name evidence="14" type="primary">LOC108733694</name>
</gene>
<dbReference type="KEGG" id="apln:108733694"/>
<dbReference type="OrthoDB" id="361020at2759"/>
<keyword evidence="4 14" id="KW-0255">Endonuclease</keyword>
<dbReference type="Proteomes" id="UP000192223">
    <property type="component" value="Unplaced"/>
</dbReference>
<dbReference type="InterPro" id="IPR010994">
    <property type="entry name" value="RuvA_2-like"/>
</dbReference>
<evidence type="ECO:0000256" key="3">
    <source>
        <dbReference type="ARBA" id="ARBA00022722"/>
    </source>
</evidence>
<dbReference type="InParanoid" id="A0A1W4WJ37"/>
<dbReference type="GO" id="GO:1901255">
    <property type="term" value="P:nucleotide-excision repair involved in interstrand cross-link repair"/>
    <property type="evidence" value="ECO:0007669"/>
    <property type="project" value="TreeGrafter"/>
</dbReference>
<keyword evidence="9" id="KW-0539">Nucleus</keyword>
<evidence type="ECO:0000256" key="2">
    <source>
        <dbReference type="ARBA" id="ARBA00010015"/>
    </source>
</evidence>
<reference evidence="14" key="1">
    <citation type="submission" date="2025-08" db="UniProtKB">
        <authorList>
            <consortium name="RefSeq"/>
        </authorList>
    </citation>
    <scope>IDENTIFICATION</scope>
    <source>
        <tissue evidence="14">Entire body</tissue>
    </source>
</reference>